<dbReference type="AlphaFoldDB" id="A0A3L6G5T9"/>
<evidence type="ECO:0000313" key="4">
    <source>
        <dbReference type="Proteomes" id="UP000251960"/>
    </source>
</evidence>
<sequence>MAAGEIFNILHLDVFFAVVNLRYPVWKTDVDIMGPITTDESAVCLTGLQPEIPAFEDWETTGNTPYTQKFEDVRKGKKTGIPAQTNDPRRNPEHPRKSPLHATAYKTDPQDQGPRNPPHRPRPETDQQRHSDRPTHREPAPRRHANPQREQGSNAVAPRSPYRTAAGSASPMQSNNQSKPNHRSTAMQAPERRHSSEGHSQHTPGRSRMKPGSYEPEEVAVPPFGEWDDANAASGEKYTGIFNRFILCVPERFNFVTLNSFKASTTIFVFSCSVDSLENRNVLAAYFEKMRT</sequence>
<feature type="compositionally biased region" description="Basic and acidic residues" evidence="1">
    <location>
        <begin position="87"/>
        <end position="96"/>
    </location>
</feature>
<protein>
    <submittedName>
        <fullName evidence="3">RPM1-interacting protein 4</fullName>
    </submittedName>
</protein>
<feature type="compositionally biased region" description="Polar residues" evidence="1">
    <location>
        <begin position="170"/>
        <end position="187"/>
    </location>
</feature>
<dbReference type="ExpressionAtlas" id="A0A3L6G5T9">
    <property type="expression patterns" value="baseline and differential"/>
</dbReference>
<comment type="caution">
    <text evidence="3">The sequence shown here is derived from an EMBL/GenBank/DDBJ whole genome shotgun (WGS) entry which is preliminary data.</text>
</comment>
<feature type="compositionally biased region" description="Basic and acidic residues" evidence="1">
    <location>
        <begin position="190"/>
        <end position="200"/>
    </location>
</feature>
<feature type="region of interest" description="Disordered" evidence="1">
    <location>
        <begin position="56"/>
        <end position="218"/>
    </location>
</feature>
<name>A0A3L6G5T9_MAIZE</name>
<dbReference type="EMBL" id="NCVQ01000002">
    <property type="protein sequence ID" value="PWZ43973.1"/>
    <property type="molecule type" value="Genomic_DNA"/>
</dbReference>
<feature type="compositionally biased region" description="Basic and acidic residues" evidence="1">
    <location>
        <begin position="121"/>
        <end position="141"/>
    </location>
</feature>
<dbReference type="Pfam" id="PF05627">
    <property type="entry name" value="AvrRpt-cleavage"/>
    <property type="match status" value="1"/>
</dbReference>
<organism evidence="3 4">
    <name type="scientific">Zea mays</name>
    <name type="common">Maize</name>
    <dbReference type="NCBI Taxonomy" id="4577"/>
    <lineage>
        <taxon>Eukaryota</taxon>
        <taxon>Viridiplantae</taxon>
        <taxon>Streptophyta</taxon>
        <taxon>Embryophyta</taxon>
        <taxon>Tracheophyta</taxon>
        <taxon>Spermatophyta</taxon>
        <taxon>Magnoliopsida</taxon>
        <taxon>Liliopsida</taxon>
        <taxon>Poales</taxon>
        <taxon>Poaceae</taxon>
        <taxon>PACMAD clade</taxon>
        <taxon>Panicoideae</taxon>
        <taxon>Andropogonodae</taxon>
        <taxon>Andropogoneae</taxon>
        <taxon>Tripsacinae</taxon>
        <taxon>Zea</taxon>
    </lineage>
</organism>
<dbReference type="Proteomes" id="UP000251960">
    <property type="component" value="Chromosome 10"/>
</dbReference>
<evidence type="ECO:0000259" key="2">
    <source>
        <dbReference type="Pfam" id="PF05627"/>
    </source>
</evidence>
<reference evidence="3 4" key="1">
    <citation type="journal article" date="2018" name="Nat. Genet.">
        <title>Extensive intraspecific gene order and gene structural variations between Mo17 and other maize genomes.</title>
        <authorList>
            <person name="Sun S."/>
            <person name="Zhou Y."/>
            <person name="Chen J."/>
            <person name="Shi J."/>
            <person name="Zhao H."/>
            <person name="Zhao H."/>
            <person name="Song W."/>
            <person name="Zhang M."/>
            <person name="Cui Y."/>
            <person name="Dong X."/>
            <person name="Liu H."/>
            <person name="Ma X."/>
            <person name="Jiao Y."/>
            <person name="Wang B."/>
            <person name="Wei X."/>
            <person name="Stein J.C."/>
            <person name="Glaubitz J.C."/>
            <person name="Lu F."/>
            <person name="Yu G."/>
            <person name="Liang C."/>
            <person name="Fengler K."/>
            <person name="Li B."/>
            <person name="Rafalski A."/>
            <person name="Schnable P.S."/>
            <person name="Ware D.H."/>
            <person name="Buckler E.S."/>
            <person name="Lai J."/>
        </authorList>
    </citation>
    <scope>NUCLEOTIDE SEQUENCE [LARGE SCALE GENOMIC DNA]</scope>
    <source>
        <strain evidence="4">cv. Missouri 17</strain>
        <tissue evidence="3">Seedling</tissue>
    </source>
</reference>
<evidence type="ECO:0000313" key="3">
    <source>
        <dbReference type="EMBL" id="PWZ43973.1"/>
    </source>
</evidence>
<proteinExistence type="predicted"/>
<gene>
    <name evidence="3" type="primary">RIN4_4</name>
    <name evidence="3" type="ORF">Zm00014a_043964</name>
</gene>
<accession>A0A3L6G5T9</accession>
<dbReference type="InterPro" id="IPR008700">
    <property type="entry name" value="TypeIII_avirulence_cleave"/>
</dbReference>
<evidence type="ECO:0000256" key="1">
    <source>
        <dbReference type="SAM" id="MobiDB-lite"/>
    </source>
</evidence>
<feature type="domain" description="RIN4 pathogenic type III effector avirulence factor Avr cleavage site" evidence="2">
    <location>
        <begin position="218"/>
        <end position="244"/>
    </location>
</feature>